<accession>G5K5R9</accession>
<dbReference type="InterPro" id="IPR008988">
    <property type="entry name" value="Transcriptional_repressor_C"/>
</dbReference>
<evidence type="ECO:0000256" key="1">
    <source>
        <dbReference type="ARBA" id="ARBA00023004"/>
    </source>
</evidence>
<dbReference type="RefSeq" id="WP_008090552.1">
    <property type="nucleotide sequence ID" value="NZ_AEUX02000008.1"/>
</dbReference>
<dbReference type="Proteomes" id="UP000003330">
    <property type="component" value="Unassembled WGS sequence"/>
</dbReference>
<comment type="caution">
    <text evidence="3">The sequence shown here is derived from an EMBL/GenBank/DDBJ whole genome shotgun (WGS) entry which is preliminary data.</text>
</comment>
<evidence type="ECO:0000313" key="4">
    <source>
        <dbReference type="Proteomes" id="UP000003330"/>
    </source>
</evidence>
<dbReference type="Gene3D" id="2.30.30.90">
    <property type="match status" value="2"/>
</dbReference>
<dbReference type="STRING" id="764299.STRIC_0406"/>
<dbReference type="InterPro" id="IPR052713">
    <property type="entry name" value="FeoA"/>
</dbReference>
<dbReference type="InterPro" id="IPR007167">
    <property type="entry name" value="Fe-transptr_FeoA-like"/>
</dbReference>
<protein>
    <submittedName>
        <fullName evidence="3">FeoA domain protein</fullName>
    </submittedName>
</protein>
<dbReference type="OrthoDB" id="9811076at2"/>
<feature type="domain" description="Ferrous iron transporter FeoA-like" evidence="2">
    <location>
        <begin position="1"/>
        <end position="71"/>
    </location>
</feature>
<evidence type="ECO:0000259" key="2">
    <source>
        <dbReference type="SMART" id="SM00899"/>
    </source>
</evidence>
<dbReference type="Pfam" id="PF04023">
    <property type="entry name" value="FeoA"/>
    <property type="match status" value="2"/>
</dbReference>
<dbReference type="GO" id="GO:0046914">
    <property type="term" value="F:transition metal ion binding"/>
    <property type="evidence" value="ECO:0007669"/>
    <property type="project" value="InterPro"/>
</dbReference>
<proteinExistence type="predicted"/>
<keyword evidence="4" id="KW-1185">Reference proteome</keyword>
<dbReference type="InterPro" id="IPR038157">
    <property type="entry name" value="FeoA_core_dom"/>
</dbReference>
<dbReference type="AlphaFoldDB" id="G5K5R9"/>
<keyword evidence="1" id="KW-0408">Iron</keyword>
<dbReference type="EMBL" id="AEUX02000008">
    <property type="protein sequence ID" value="EHI68598.1"/>
    <property type="molecule type" value="Genomic_DNA"/>
</dbReference>
<dbReference type="PANTHER" id="PTHR42954">
    <property type="entry name" value="FE(2+) TRANSPORT PROTEIN A"/>
    <property type="match status" value="1"/>
</dbReference>
<reference evidence="3 4" key="1">
    <citation type="journal article" date="2014" name="Int. J. Syst. Evol. Microbiol.">
        <title>Phylogenomics and the dynamic genome evolution of the genus Streptococcus.</title>
        <authorList>
            <consortium name="The Broad Institute Genome Sequencing Platform"/>
            <person name="Richards V.P."/>
            <person name="Palmer S.R."/>
            <person name="Pavinski Bitar P.D."/>
            <person name="Qin X."/>
            <person name="Weinstock G.M."/>
            <person name="Highlander S.K."/>
            <person name="Town C.D."/>
            <person name="Burne R.A."/>
            <person name="Stanhope M.J."/>
        </authorList>
    </citation>
    <scope>NUCLEOTIDE SEQUENCE [LARGE SCALE GENOMIC DNA]</scope>
    <source>
        <strain evidence="3 4">707-05</strain>
    </source>
</reference>
<evidence type="ECO:0000313" key="3">
    <source>
        <dbReference type="EMBL" id="EHI68598.1"/>
    </source>
</evidence>
<sequence length="158" mass="17656">MKLWQAHIGVDYQIDEIDLAADYQRHLAILGIRIGSQVRVLSKTKTSLILMLKTGRLAFDQSILDKIEVQEISDSQPLIPLSELSVSEKAVIKGIYASKEAKRRLMDMGLTRGTTVQLCKRAPLGDPLDIKVRGYDLSLRQSEAQLISVAKVEIEELP</sequence>
<name>G5K5R9_9STRE</name>
<dbReference type="SMART" id="SM00899">
    <property type="entry name" value="FeoA"/>
    <property type="match status" value="2"/>
</dbReference>
<dbReference type="SUPFAM" id="SSF50037">
    <property type="entry name" value="C-terminal domain of transcriptional repressors"/>
    <property type="match status" value="2"/>
</dbReference>
<organism evidence="3 4">
    <name type="scientific">Streptococcus ictaluri 707-05</name>
    <dbReference type="NCBI Taxonomy" id="764299"/>
    <lineage>
        <taxon>Bacteria</taxon>
        <taxon>Bacillati</taxon>
        <taxon>Bacillota</taxon>
        <taxon>Bacilli</taxon>
        <taxon>Lactobacillales</taxon>
        <taxon>Streptococcaceae</taxon>
        <taxon>Streptococcus</taxon>
    </lineage>
</organism>
<gene>
    <name evidence="3" type="ORF">STRIC_0406</name>
</gene>
<dbReference type="PANTHER" id="PTHR42954:SF2">
    <property type="entry name" value="FE(2+) TRANSPORT PROTEIN A"/>
    <property type="match status" value="1"/>
</dbReference>
<feature type="domain" description="Ferrous iron transporter FeoA-like" evidence="2">
    <location>
        <begin position="79"/>
        <end position="151"/>
    </location>
</feature>
<dbReference type="eggNOG" id="COG1918">
    <property type="taxonomic scope" value="Bacteria"/>
</dbReference>